<keyword evidence="1" id="KW-1133">Transmembrane helix</keyword>
<evidence type="ECO:0000256" key="1">
    <source>
        <dbReference type="SAM" id="Phobius"/>
    </source>
</evidence>
<name>A0A511X4Q7_9BACI</name>
<feature type="transmembrane region" description="Helical" evidence="1">
    <location>
        <begin position="12"/>
        <end position="28"/>
    </location>
</feature>
<dbReference type="Pfam" id="PF10825">
    <property type="entry name" value="DUF2752"/>
    <property type="match status" value="1"/>
</dbReference>
<dbReference type="RefSeq" id="WP_089802927.1">
    <property type="nucleotide sequence ID" value="NZ_BJYE01000048.1"/>
</dbReference>
<dbReference type="OrthoDB" id="9815897at2"/>
<reference evidence="2 3" key="1">
    <citation type="submission" date="2019-07" db="EMBL/GenBank/DDBJ databases">
        <title>Whole genome shotgun sequence of Halolactibacillus alkaliphilus NBRC 103919.</title>
        <authorList>
            <person name="Hosoyama A."/>
            <person name="Uohara A."/>
            <person name="Ohji S."/>
            <person name="Ichikawa N."/>
        </authorList>
    </citation>
    <scope>NUCLEOTIDE SEQUENCE [LARGE SCALE GENOMIC DNA]</scope>
    <source>
        <strain evidence="2 3">NBRC 103919</strain>
    </source>
</reference>
<keyword evidence="1" id="KW-0472">Membrane</keyword>
<dbReference type="InterPro" id="IPR021215">
    <property type="entry name" value="DUF2752"/>
</dbReference>
<evidence type="ECO:0000313" key="3">
    <source>
        <dbReference type="Proteomes" id="UP000321400"/>
    </source>
</evidence>
<proteinExistence type="predicted"/>
<keyword evidence="3" id="KW-1185">Reference proteome</keyword>
<keyword evidence="1" id="KW-0812">Transmembrane</keyword>
<comment type="caution">
    <text evidence="2">The sequence shown here is derived from an EMBL/GenBank/DDBJ whole genome shotgun (WGS) entry which is preliminary data.</text>
</comment>
<accession>A0A511X4Q7</accession>
<dbReference type="EMBL" id="BJYE01000048">
    <property type="protein sequence ID" value="GEN57928.1"/>
    <property type="molecule type" value="Genomic_DNA"/>
</dbReference>
<dbReference type="Proteomes" id="UP000321400">
    <property type="component" value="Unassembled WGS sequence"/>
</dbReference>
<protein>
    <recommendedName>
        <fullName evidence="4">DUF2752 domain-containing protein</fullName>
    </recommendedName>
</protein>
<feature type="transmembrane region" description="Helical" evidence="1">
    <location>
        <begin position="100"/>
        <end position="118"/>
    </location>
</feature>
<gene>
    <name evidence="2" type="ORF">HAL01_23920</name>
</gene>
<evidence type="ECO:0000313" key="2">
    <source>
        <dbReference type="EMBL" id="GEN57928.1"/>
    </source>
</evidence>
<dbReference type="STRING" id="442899.SAMN05720591_12727"/>
<organism evidence="2 3">
    <name type="scientific">Halolactibacillus alkaliphilus</name>
    <dbReference type="NCBI Taxonomy" id="442899"/>
    <lineage>
        <taxon>Bacteria</taxon>
        <taxon>Bacillati</taxon>
        <taxon>Bacillota</taxon>
        <taxon>Bacilli</taxon>
        <taxon>Bacillales</taxon>
        <taxon>Bacillaceae</taxon>
        <taxon>Halolactibacillus</taxon>
    </lineage>
</organism>
<evidence type="ECO:0008006" key="4">
    <source>
        <dbReference type="Google" id="ProtNLM"/>
    </source>
</evidence>
<sequence>MKHYIKRLDKRILIGLGFVSVGVLYLKVLSPTFNIHIPCPIKHVTGFDCPGCGMTRLSLSLLEGDLYQAFRYNSLIFILIPLFMVYYYSVSKGKKKMSDYLLYSMLIMTVLFGILRNVPMFSFLAPTLV</sequence>
<dbReference type="AlphaFoldDB" id="A0A511X4Q7"/>
<feature type="transmembrane region" description="Helical" evidence="1">
    <location>
        <begin position="69"/>
        <end position="88"/>
    </location>
</feature>